<sequence>MAIAELEVESGVRNVNELIAQKLDGRTVKAIKKRRQTMEYKLILEERSISLGTGLLGTLEEEVNSGDEALMKAVTGPPVRGEITLSEYLQAFLFLIPRSIKSVRPVHEKPKMKVEQYRLLANSKLIKHQWNVKQRRLKIASKHKPFKINLIDYDWLSRG</sequence>
<protein>
    <submittedName>
        <fullName evidence="3">TRAUB domain-containing protein</fullName>
    </submittedName>
</protein>
<accession>A0A183IZX1</accession>
<keyword evidence="2" id="KW-1185">Reference proteome</keyword>
<dbReference type="AlphaFoldDB" id="A0A183IZX1"/>
<evidence type="ECO:0000313" key="1">
    <source>
        <dbReference type="EMBL" id="VDP21684.1"/>
    </source>
</evidence>
<evidence type="ECO:0000313" key="3">
    <source>
        <dbReference type="WBParaSite" id="SBAD_0000949801-mRNA-1"/>
    </source>
</evidence>
<dbReference type="Proteomes" id="UP000270296">
    <property type="component" value="Unassembled WGS sequence"/>
</dbReference>
<evidence type="ECO:0000313" key="2">
    <source>
        <dbReference type="Proteomes" id="UP000270296"/>
    </source>
</evidence>
<reference evidence="3" key="1">
    <citation type="submission" date="2016-06" db="UniProtKB">
        <authorList>
            <consortium name="WormBaseParasite"/>
        </authorList>
    </citation>
    <scope>IDENTIFICATION</scope>
</reference>
<reference evidence="1 2" key="2">
    <citation type="submission" date="2018-11" db="EMBL/GenBank/DDBJ databases">
        <authorList>
            <consortium name="Pathogen Informatics"/>
        </authorList>
    </citation>
    <scope>NUCLEOTIDE SEQUENCE [LARGE SCALE GENOMIC DNA]</scope>
</reference>
<gene>
    <name evidence="1" type="ORF">SBAD_LOCUS9170</name>
</gene>
<name>A0A183IZX1_9BILA</name>
<dbReference type="WBParaSite" id="SBAD_0000949801-mRNA-1">
    <property type="protein sequence ID" value="SBAD_0000949801-mRNA-1"/>
    <property type="gene ID" value="SBAD_0000949801"/>
</dbReference>
<proteinExistence type="predicted"/>
<dbReference type="EMBL" id="UZAM01012405">
    <property type="protein sequence ID" value="VDP21684.1"/>
    <property type="molecule type" value="Genomic_DNA"/>
</dbReference>
<organism evidence="3">
    <name type="scientific">Soboliphyme baturini</name>
    <dbReference type="NCBI Taxonomy" id="241478"/>
    <lineage>
        <taxon>Eukaryota</taxon>
        <taxon>Metazoa</taxon>
        <taxon>Ecdysozoa</taxon>
        <taxon>Nematoda</taxon>
        <taxon>Enoplea</taxon>
        <taxon>Dorylaimia</taxon>
        <taxon>Dioctophymatida</taxon>
        <taxon>Dioctophymatoidea</taxon>
        <taxon>Soboliphymatidae</taxon>
        <taxon>Soboliphyme</taxon>
    </lineage>
</organism>